<dbReference type="STRING" id="670154.SAMN04488002_2586"/>
<evidence type="ECO:0000313" key="3">
    <source>
        <dbReference type="Proteomes" id="UP000199658"/>
    </source>
</evidence>
<sequence length="57" mass="6233">MRILTVLFGVVAMPAFASSFDRPIPQPQSATAEFWFALSSLALIAALVLVQRLVSRK</sequence>
<evidence type="ECO:0000313" key="2">
    <source>
        <dbReference type="EMBL" id="SFR49993.1"/>
    </source>
</evidence>
<name>A0A1I6H689_9RHOB</name>
<organism evidence="2 3">
    <name type="scientific">Litoreibacter janthinus</name>
    <dbReference type="NCBI Taxonomy" id="670154"/>
    <lineage>
        <taxon>Bacteria</taxon>
        <taxon>Pseudomonadati</taxon>
        <taxon>Pseudomonadota</taxon>
        <taxon>Alphaproteobacteria</taxon>
        <taxon>Rhodobacterales</taxon>
        <taxon>Roseobacteraceae</taxon>
        <taxon>Litoreibacter</taxon>
    </lineage>
</organism>
<reference evidence="3" key="1">
    <citation type="submission" date="2016-10" db="EMBL/GenBank/DDBJ databases">
        <authorList>
            <person name="Varghese N."/>
            <person name="Submissions S."/>
        </authorList>
    </citation>
    <scope>NUCLEOTIDE SEQUENCE [LARGE SCALE GENOMIC DNA]</scope>
    <source>
        <strain evidence="3">DSM 26921</strain>
    </source>
</reference>
<keyword evidence="1" id="KW-1133">Transmembrane helix</keyword>
<dbReference type="Proteomes" id="UP000199658">
    <property type="component" value="Unassembled WGS sequence"/>
</dbReference>
<dbReference type="AlphaFoldDB" id="A0A1I6H689"/>
<proteinExistence type="predicted"/>
<evidence type="ECO:0008006" key="4">
    <source>
        <dbReference type="Google" id="ProtNLM"/>
    </source>
</evidence>
<dbReference type="RefSeq" id="WP_090217428.1">
    <property type="nucleotide sequence ID" value="NZ_FOYO01000001.1"/>
</dbReference>
<gene>
    <name evidence="2" type="ORF">SAMN04488002_2586</name>
</gene>
<accession>A0A1I6H689</accession>
<evidence type="ECO:0000256" key="1">
    <source>
        <dbReference type="SAM" id="Phobius"/>
    </source>
</evidence>
<dbReference type="OrthoDB" id="7876754at2"/>
<keyword evidence="1" id="KW-0472">Membrane</keyword>
<dbReference type="EMBL" id="FOYO01000001">
    <property type="protein sequence ID" value="SFR49993.1"/>
    <property type="molecule type" value="Genomic_DNA"/>
</dbReference>
<keyword evidence="3" id="KW-1185">Reference proteome</keyword>
<protein>
    <recommendedName>
        <fullName evidence="4">Protein NnrT</fullName>
    </recommendedName>
</protein>
<feature type="transmembrane region" description="Helical" evidence="1">
    <location>
        <begin position="33"/>
        <end position="54"/>
    </location>
</feature>
<keyword evidence="1" id="KW-0812">Transmembrane</keyword>